<organism evidence="2">
    <name type="scientific">Bionectria ochroleuca</name>
    <name type="common">Gliocladium roseum</name>
    <dbReference type="NCBI Taxonomy" id="29856"/>
    <lineage>
        <taxon>Eukaryota</taxon>
        <taxon>Fungi</taxon>
        <taxon>Dikarya</taxon>
        <taxon>Ascomycota</taxon>
        <taxon>Pezizomycotina</taxon>
        <taxon>Sordariomycetes</taxon>
        <taxon>Hypocreomycetidae</taxon>
        <taxon>Hypocreales</taxon>
        <taxon>Bionectriaceae</taxon>
        <taxon>Clonostachys</taxon>
    </lineage>
</organism>
<protein>
    <recommendedName>
        <fullName evidence="1">CHK kinase-like domain-containing protein</fullName>
    </recommendedName>
</protein>
<dbReference type="Pfam" id="PF02958">
    <property type="entry name" value="EcKL"/>
    <property type="match status" value="1"/>
</dbReference>
<gene>
    <name evidence="2" type="ORF">BN869_000013474_1</name>
</gene>
<dbReference type="InterPro" id="IPR015897">
    <property type="entry name" value="CHK_kinase-like"/>
</dbReference>
<proteinExistence type="predicted"/>
<dbReference type="Gene3D" id="3.90.1200.10">
    <property type="match status" value="1"/>
</dbReference>
<evidence type="ECO:0000313" key="2">
    <source>
        <dbReference type="EMBL" id="CEO57416.1"/>
    </source>
</evidence>
<dbReference type="EMBL" id="CDPU01000100">
    <property type="protein sequence ID" value="CEO57416.1"/>
    <property type="molecule type" value="Genomic_DNA"/>
</dbReference>
<feature type="domain" description="CHK kinase-like" evidence="1">
    <location>
        <begin position="126"/>
        <end position="299"/>
    </location>
</feature>
<sequence length="367" mass="41525">MPETTTTSKLPSVPEEVTTEWLSSVLKLPIKSSEITKTILNQTASKVYVTLTYEDGPAGNDRPEHVCLKGGFNPEMVNMEGYKEALRMAYMNEINFFNIVAPRLSNVALVKVWWAAMNTEQGQAISIMEDLRPENTFGEPTEAWSVDMVKQGVVELAGLHASTWGATTDDADYSRLQSAYDFVIMSLTENWDMIVGENRPPFPESIRDQKRLQAALSKHLKTHNPKFLAVTHSDPHCGNTWITSDGKPRFLDWQTVQLGSVFHDVAYFILGALPVEERRKHEFEILEHYLEAVARFGGPKLSIKDEEVVTEYKKNAMSGIGWCLTPFELQRKERVFAMCERYSAAMEDHDMMKIIEALPEPQTNGKS</sequence>
<name>A0A0B7KRH8_BIOOC</name>
<dbReference type="SUPFAM" id="SSF56112">
    <property type="entry name" value="Protein kinase-like (PK-like)"/>
    <property type="match status" value="1"/>
</dbReference>
<reference evidence="2" key="1">
    <citation type="submission" date="2015-01" db="EMBL/GenBank/DDBJ databases">
        <authorList>
            <person name="Durling Mikael"/>
        </authorList>
    </citation>
    <scope>NUCLEOTIDE SEQUENCE</scope>
</reference>
<dbReference type="InterPro" id="IPR052961">
    <property type="entry name" value="Oxido-Kinase-like_Enzymes"/>
</dbReference>
<dbReference type="PANTHER" id="PTHR23020:SF41">
    <property type="entry name" value="AMINOGLYCOSIDE PHOSPHOTRANSFERASE DOMAIN-CONTAINING PROTEIN"/>
    <property type="match status" value="1"/>
</dbReference>
<dbReference type="SMART" id="SM00587">
    <property type="entry name" value="CHK"/>
    <property type="match status" value="1"/>
</dbReference>
<dbReference type="InterPro" id="IPR004119">
    <property type="entry name" value="EcKL"/>
</dbReference>
<dbReference type="PANTHER" id="PTHR23020">
    <property type="entry name" value="UNCHARACTERIZED NUCLEAR HORMONE RECEPTOR-RELATED"/>
    <property type="match status" value="1"/>
</dbReference>
<dbReference type="InterPro" id="IPR011009">
    <property type="entry name" value="Kinase-like_dom_sf"/>
</dbReference>
<accession>A0A0B7KRH8</accession>
<dbReference type="AlphaFoldDB" id="A0A0B7KRH8"/>
<evidence type="ECO:0000259" key="1">
    <source>
        <dbReference type="SMART" id="SM00587"/>
    </source>
</evidence>